<dbReference type="AlphaFoldDB" id="A0A0A8ZEA7"/>
<reference evidence="1" key="2">
    <citation type="journal article" date="2015" name="Data Brief">
        <title>Shoot transcriptome of the giant reed, Arundo donax.</title>
        <authorList>
            <person name="Barrero R.A."/>
            <person name="Guerrero F.D."/>
            <person name="Moolhuijzen P."/>
            <person name="Goolsby J.A."/>
            <person name="Tidwell J."/>
            <person name="Bellgard S.E."/>
            <person name="Bellgard M.I."/>
        </authorList>
    </citation>
    <scope>NUCLEOTIDE SEQUENCE</scope>
    <source>
        <tissue evidence="1">Shoot tissue taken approximately 20 cm above the soil surface</tissue>
    </source>
</reference>
<evidence type="ECO:0000313" key="1">
    <source>
        <dbReference type="EMBL" id="JAD37744.1"/>
    </source>
</evidence>
<proteinExistence type="predicted"/>
<sequence length="29" mass="3203">MQIAIFIHILFASPPFSQKSSLITLSLKA</sequence>
<name>A0A0A8ZEA7_ARUDO</name>
<organism evidence="1">
    <name type="scientific">Arundo donax</name>
    <name type="common">Giant reed</name>
    <name type="synonym">Donax arundinaceus</name>
    <dbReference type="NCBI Taxonomy" id="35708"/>
    <lineage>
        <taxon>Eukaryota</taxon>
        <taxon>Viridiplantae</taxon>
        <taxon>Streptophyta</taxon>
        <taxon>Embryophyta</taxon>
        <taxon>Tracheophyta</taxon>
        <taxon>Spermatophyta</taxon>
        <taxon>Magnoliopsida</taxon>
        <taxon>Liliopsida</taxon>
        <taxon>Poales</taxon>
        <taxon>Poaceae</taxon>
        <taxon>PACMAD clade</taxon>
        <taxon>Arundinoideae</taxon>
        <taxon>Arundineae</taxon>
        <taxon>Arundo</taxon>
    </lineage>
</organism>
<accession>A0A0A8ZEA7</accession>
<dbReference type="EMBL" id="GBRH01260151">
    <property type="protein sequence ID" value="JAD37744.1"/>
    <property type="molecule type" value="Transcribed_RNA"/>
</dbReference>
<reference evidence="1" key="1">
    <citation type="submission" date="2014-09" db="EMBL/GenBank/DDBJ databases">
        <authorList>
            <person name="Magalhaes I.L.F."/>
            <person name="Oliveira U."/>
            <person name="Santos F.R."/>
            <person name="Vidigal T.H.D.A."/>
            <person name="Brescovit A.D."/>
            <person name="Santos A.J."/>
        </authorList>
    </citation>
    <scope>NUCLEOTIDE SEQUENCE</scope>
    <source>
        <tissue evidence="1">Shoot tissue taken approximately 20 cm above the soil surface</tissue>
    </source>
</reference>
<protein>
    <submittedName>
        <fullName evidence="1">Uncharacterized protein</fullName>
    </submittedName>
</protein>